<dbReference type="InterPro" id="IPR038729">
    <property type="entry name" value="Rad50/SbcC_AAA"/>
</dbReference>
<evidence type="ECO:0000259" key="2">
    <source>
        <dbReference type="Pfam" id="PF13476"/>
    </source>
</evidence>
<dbReference type="PANTHER" id="PTHR32114:SF2">
    <property type="entry name" value="ABC TRANSPORTER ABCH.3"/>
    <property type="match status" value="1"/>
</dbReference>
<dbReference type="SUPFAM" id="SSF52540">
    <property type="entry name" value="P-loop containing nucleoside triphosphate hydrolases"/>
    <property type="match status" value="2"/>
</dbReference>
<dbReference type="Pfam" id="PF13558">
    <property type="entry name" value="SbcC_Walker_B"/>
    <property type="match status" value="1"/>
</dbReference>
<dbReference type="InterPro" id="IPR027417">
    <property type="entry name" value="P-loop_NTPase"/>
</dbReference>
<dbReference type="AlphaFoldDB" id="A0A437QFK1"/>
<keyword evidence="4" id="KW-1185">Reference proteome</keyword>
<dbReference type="Pfam" id="PF13476">
    <property type="entry name" value="AAA_23"/>
    <property type="match status" value="1"/>
</dbReference>
<evidence type="ECO:0000313" key="4">
    <source>
        <dbReference type="Proteomes" id="UP000283077"/>
    </source>
</evidence>
<feature type="coiled-coil region" evidence="1">
    <location>
        <begin position="577"/>
        <end position="618"/>
    </location>
</feature>
<evidence type="ECO:0000313" key="3">
    <source>
        <dbReference type="EMBL" id="RVU33339.1"/>
    </source>
</evidence>
<name>A0A437QFK1_9GAMM</name>
<dbReference type="EMBL" id="SACS01000023">
    <property type="protein sequence ID" value="RVU33339.1"/>
    <property type="molecule type" value="Genomic_DNA"/>
</dbReference>
<dbReference type="GO" id="GO:0016887">
    <property type="term" value="F:ATP hydrolysis activity"/>
    <property type="evidence" value="ECO:0007669"/>
    <property type="project" value="InterPro"/>
</dbReference>
<comment type="caution">
    <text evidence="3">The sequence shown here is derived from an EMBL/GenBank/DDBJ whole genome shotgun (WGS) entry which is preliminary data.</text>
</comment>
<accession>A0A437QFK1</accession>
<keyword evidence="1" id="KW-0175">Coiled coil</keyword>
<dbReference type="GO" id="GO:0006302">
    <property type="term" value="P:double-strand break repair"/>
    <property type="evidence" value="ECO:0007669"/>
    <property type="project" value="InterPro"/>
</dbReference>
<feature type="coiled-coil region" evidence="1">
    <location>
        <begin position="648"/>
        <end position="720"/>
    </location>
</feature>
<dbReference type="OrthoDB" id="9795626at2"/>
<reference evidence="3 4" key="1">
    <citation type="submission" date="2019-01" db="EMBL/GenBank/DDBJ databases">
        <authorList>
            <person name="Chen W.-M."/>
        </authorList>
    </citation>
    <scope>NUCLEOTIDE SEQUENCE [LARGE SCALE GENOMIC DNA]</scope>
    <source>
        <strain evidence="3 4">KYPC3</strain>
    </source>
</reference>
<feature type="domain" description="Rad50/SbcC-type AAA" evidence="2">
    <location>
        <begin position="5"/>
        <end position="266"/>
    </location>
</feature>
<organism evidence="3 4">
    <name type="scientific">Rheinheimera riviphila</name>
    <dbReference type="NCBI Taxonomy" id="1834037"/>
    <lineage>
        <taxon>Bacteria</taxon>
        <taxon>Pseudomonadati</taxon>
        <taxon>Pseudomonadota</taxon>
        <taxon>Gammaproteobacteria</taxon>
        <taxon>Chromatiales</taxon>
        <taxon>Chromatiaceae</taxon>
        <taxon>Rheinheimera</taxon>
    </lineage>
</organism>
<dbReference type="RefSeq" id="WP_127700573.1">
    <property type="nucleotide sequence ID" value="NZ_SACS01000023.1"/>
</dbReference>
<gene>
    <name evidence="3" type="ORF">EOE67_17215</name>
</gene>
<protein>
    <recommendedName>
        <fullName evidence="2">Rad50/SbcC-type AAA domain-containing protein</fullName>
    </recommendedName>
</protein>
<dbReference type="Proteomes" id="UP000283077">
    <property type="component" value="Unassembled WGS sequence"/>
</dbReference>
<proteinExistence type="predicted"/>
<dbReference type="Gene3D" id="3.40.50.300">
    <property type="entry name" value="P-loop containing nucleotide triphosphate hydrolases"/>
    <property type="match status" value="2"/>
</dbReference>
<sequence>MKILSVRLQNLNSLRGEWKIDFRDEAFAQSNLFAITGPTGAGKSTLLDAICLALYHQTPRLKNLSQSSNELMSRHTAECLAEVEFSVREQSYRAFWSQRRSRGAIDGNLQAAKVELATLDGTILTDKTTEKLKLTEQLTGLDFARFTRSMLLSQGNFAAFLNASANERAELLEELTGTEIYSQISMQVFQNCRELEQQQQITQAKLSGLQLLSAEQLAELGSTEQQLLAAQQLQLNKQQQLQPKLDWWTQFEAATAQQQQAKQQLQQAEQALDQAKVGLAKLDSYPQVQKLQPLYQQLVDARQQRDDLAQQQQLWQQKFAPLSQAAQHSSQQIWQLQQQRLAVFTAQQQQLQQQHQQLQQQVARRSSAAELAEILAACRPQLQQLQQQQQQAEKLATQVVGLSAQLQQQLGSGQQKKLHEQQLQSAQQQAGQKLTQLQQSQQQLDAPLLQQQLVLMQQDQHALSDFIRIARQLWQQHSKQQQLQQDSQQQQLTEQQLQQQLLQLRQLYKEQTDKVKDKELILRQQQKITELTALRATLQPGDACPLCGSTEHPAIEHYQTLDPSEAEQALLLAKQQQDALRLQGEQLQQQIARLQTQQSGAQAQLAELSQQLFQLQTQLDGAPLSAELRLAATLAFQQQDDSQLQQLLAQLQHQLSVVQQQVALFQQQQQALLESQQQLQLAQTQLQQLAQELALERQQYQQWQKDQQALQQQLTELQQDMQRQCSVLQQQLRDPALATDPTIADLNALTKQLQQRQQQLQQWQQQEQQLTLFAQKLQQLNPQAQQAAHELQQWQSQLAMAAPTVAVQAALPDDVAMLAQQLATHSSDWQQQQQQLATLQGEQQSLQQRQQQQSSALEQLQQQWQQALKASPFASDVAFITAILTEQQLQQLQQQKQQLQDAQTAAQALLQQAEQQLLELASRKTALAETAEEWPAKNVLEQQRADIQQQLQQLSEQLGQIRQQLKQQQELASTQAGLYQQLQDQQALYQDWQKLNTLIGSANGDKYRRFAQGLTLQQLIVLANRQLDKLHSRYQLARKADSELELWVLDSWQADAVRDTKTLSGGESFLVSLALALALSDLVSHKTRIDSLFLDEGFGTLDPDTLETALAALDSLQSSGKMIGIISHVEALKERIPVQIKVQKQAGSGWSQLVLPQF</sequence>
<feature type="coiled-coil region" evidence="1">
    <location>
        <begin position="829"/>
        <end position="971"/>
    </location>
</feature>
<evidence type="ECO:0000256" key="1">
    <source>
        <dbReference type="SAM" id="Coils"/>
    </source>
</evidence>
<feature type="coiled-coil region" evidence="1">
    <location>
        <begin position="480"/>
        <end position="514"/>
    </location>
</feature>
<feature type="coiled-coil region" evidence="1">
    <location>
        <begin position="251"/>
        <end position="443"/>
    </location>
</feature>
<dbReference type="PANTHER" id="PTHR32114">
    <property type="entry name" value="ABC TRANSPORTER ABCH.3"/>
    <property type="match status" value="1"/>
</dbReference>